<reference evidence="2 3" key="1">
    <citation type="submission" date="2018-01" db="EMBL/GenBank/DDBJ databases">
        <title>Complete genome sequence of Streptomyces lunaelactis MM109T, a Ferroverdin A producer isolated from cave moonmilk deposits.</title>
        <authorList>
            <person name="Naome A."/>
            <person name="Martinet L."/>
            <person name="Maciejewska M."/>
            <person name="Anderssen S."/>
            <person name="Adam D."/>
            <person name="Tenconi E."/>
            <person name="Deflandre B."/>
            <person name="Arguelles-Arias A."/>
            <person name="Calusinska M."/>
            <person name="Copieters W."/>
            <person name="Karim L."/>
            <person name="Hanikenne M."/>
            <person name="Baurain D."/>
            <person name="van Wezel G."/>
            <person name="Smargiasso N."/>
            <person name="de Pauw E."/>
            <person name="Delfosse P."/>
            <person name="Rigali S."/>
        </authorList>
    </citation>
    <scope>NUCLEOTIDE SEQUENCE [LARGE SCALE GENOMIC DNA]</scope>
    <source>
        <strain evidence="2 3">MM109</strain>
    </source>
</reference>
<dbReference type="RefSeq" id="WP_108146903.1">
    <property type="nucleotide sequence ID" value="NZ_CP026304.1"/>
</dbReference>
<name>A0A2R4SWG0_9ACTN</name>
<protein>
    <submittedName>
        <fullName evidence="2">Uncharacterized protein</fullName>
    </submittedName>
</protein>
<keyword evidence="3" id="KW-1185">Reference proteome</keyword>
<dbReference type="GeneID" id="55654074"/>
<evidence type="ECO:0000256" key="1">
    <source>
        <dbReference type="SAM" id="Phobius"/>
    </source>
</evidence>
<dbReference type="Proteomes" id="UP000244201">
    <property type="component" value="Chromosome"/>
</dbReference>
<keyword evidence="1" id="KW-0812">Transmembrane</keyword>
<evidence type="ECO:0000313" key="2">
    <source>
        <dbReference type="EMBL" id="AVZ71211.1"/>
    </source>
</evidence>
<proteinExistence type="predicted"/>
<evidence type="ECO:0000313" key="3">
    <source>
        <dbReference type="Proteomes" id="UP000244201"/>
    </source>
</evidence>
<sequence>MDIPVALRWALLALAVLQLFSVISALRRMRRPEPEPRAEARLDLFDALSGMVVLAGFGLGNMNAALCGLALTGLVLALKAIRSLRTRRRA</sequence>
<dbReference type="KEGG" id="slk:SLUN_02125"/>
<feature type="transmembrane region" description="Helical" evidence="1">
    <location>
        <begin position="63"/>
        <end position="81"/>
    </location>
</feature>
<dbReference type="EMBL" id="CP026304">
    <property type="protein sequence ID" value="AVZ71211.1"/>
    <property type="molecule type" value="Genomic_DNA"/>
</dbReference>
<keyword evidence="1" id="KW-0472">Membrane</keyword>
<keyword evidence="1" id="KW-1133">Transmembrane helix</keyword>
<accession>A0A2R4SWG0</accession>
<feature type="transmembrane region" description="Helical" evidence="1">
    <location>
        <begin position="6"/>
        <end position="26"/>
    </location>
</feature>
<dbReference type="AlphaFoldDB" id="A0A2R4SWG0"/>
<gene>
    <name evidence="2" type="ORF">SLUN_02125</name>
</gene>
<organism evidence="2 3">
    <name type="scientific">Streptomyces lunaelactis</name>
    <dbReference type="NCBI Taxonomy" id="1535768"/>
    <lineage>
        <taxon>Bacteria</taxon>
        <taxon>Bacillati</taxon>
        <taxon>Actinomycetota</taxon>
        <taxon>Actinomycetes</taxon>
        <taxon>Kitasatosporales</taxon>
        <taxon>Streptomycetaceae</taxon>
        <taxon>Streptomyces</taxon>
    </lineage>
</organism>